<evidence type="ECO:0000256" key="5">
    <source>
        <dbReference type="ARBA" id="ARBA00023043"/>
    </source>
</evidence>
<feature type="compositionally biased region" description="Polar residues" evidence="10">
    <location>
        <begin position="321"/>
        <end position="330"/>
    </location>
</feature>
<feature type="domain" description="CG-1" evidence="11">
    <location>
        <begin position="100"/>
        <end position="213"/>
    </location>
</feature>
<comment type="subunit">
    <text evidence="9">May interact with calmodulin.</text>
</comment>
<feature type="compositionally biased region" description="Polar residues" evidence="10">
    <location>
        <begin position="1017"/>
        <end position="1045"/>
    </location>
</feature>
<dbReference type="GO" id="GO:0048731">
    <property type="term" value="P:system development"/>
    <property type="evidence" value="ECO:0007669"/>
    <property type="project" value="UniProtKB-ARBA"/>
</dbReference>
<dbReference type="Gene3D" id="1.25.40.20">
    <property type="entry name" value="Ankyrin repeat-containing domain"/>
    <property type="match status" value="1"/>
</dbReference>
<feature type="compositionally biased region" description="Acidic residues" evidence="10">
    <location>
        <begin position="1182"/>
        <end position="1193"/>
    </location>
</feature>
<feature type="compositionally biased region" description="Pro residues" evidence="10">
    <location>
        <begin position="1331"/>
        <end position="1342"/>
    </location>
</feature>
<evidence type="ECO:0000259" key="11">
    <source>
        <dbReference type="PROSITE" id="PS51437"/>
    </source>
</evidence>
<feature type="compositionally biased region" description="Low complexity" evidence="10">
    <location>
        <begin position="385"/>
        <end position="397"/>
    </location>
</feature>
<keyword evidence="6" id="KW-0010">Activator</keyword>
<dbReference type="Pfam" id="PF12796">
    <property type="entry name" value="Ank_2"/>
    <property type="match status" value="1"/>
</dbReference>
<dbReference type="GO" id="GO:0003712">
    <property type="term" value="F:transcription coregulator activity"/>
    <property type="evidence" value="ECO:0007669"/>
    <property type="project" value="TreeGrafter"/>
</dbReference>
<dbReference type="GO" id="GO:0048468">
    <property type="term" value="P:cell development"/>
    <property type="evidence" value="ECO:0007669"/>
    <property type="project" value="UniProtKB-ARBA"/>
</dbReference>
<dbReference type="Gene3D" id="2.60.40.10">
    <property type="entry name" value="Immunoglobulins"/>
    <property type="match status" value="1"/>
</dbReference>
<feature type="region of interest" description="Disordered" evidence="10">
    <location>
        <begin position="1532"/>
        <end position="1581"/>
    </location>
</feature>
<feature type="region of interest" description="Disordered" evidence="10">
    <location>
        <begin position="296"/>
        <end position="330"/>
    </location>
</feature>
<dbReference type="GO" id="GO:0003690">
    <property type="term" value="F:double-stranded DNA binding"/>
    <property type="evidence" value="ECO:0007669"/>
    <property type="project" value="TreeGrafter"/>
</dbReference>
<evidence type="ECO:0000256" key="6">
    <source>
        <dbReference type="ARBA" id="ARBA00023159"/>
    </source>
</evidence>
<dbReference type="CDD" id="cd23767">
    <property type="entry name" value="IQCD"/>
    <property type="match status" value="1"/>
</dbReference>
<evidence type="ECO:0000256" key="9">
    <source>
        <dbReference type="ARBA" id="ARBA00029480"/>
    </source>
</evidence>
<feature type="region of interest" description="Disordered" evidence="10">
    <location>
        <begin position="1126"/>
        <end position="1148"/>
    </location>
</feature>
<dbReference type="FunFam" id="2.60.40.10:FF:000089">
    <property type="entry name" value="calmodulin-binding transcription activator 2 isoform X1"/>
    <property type="match status" value="1"/>
</dbReference>
<dbReference type="FunFam" id="1.20.5.190:FF:000065">
    <property type="entry name" value="Calmodulin-binding transcription activator (Camta), drome"/>
    <property type="match status" value="1"/>
</dbReference>
<dbReference type="GO" id="GO:0006357">
    <property type="term" value="P:regulation of transcription by RNA polymerase II"/>
    <property type="evidence" value="ECO:0007669"/>
    <property type="project" value="TreeGrafter"/>
</dbReference>
<feature type="compositionally biased region" description="Polar residues" evidence="10">
    <location>
        <begin position="413"/>
        <end position="436"/>
    </location>
</feature>
<reference evidence="12" key="1">
    <citation type="submission" date="2018-07" db="EMBL/GenBank/DDBJ databases">
        <authorList>
            <person name="Quirk P.G."/>
            <person name="Krulwich T.A."/>
        </authorList>
    </citation>
    <scope>NUCLEOTIDE SEQUENCE</scope>
</reference>
<organism evidence="12">
    <name type="scientific">Culicoides sonorensis</name>
    <name type="common">Biting midge</name>
    <dbReference type="NCBI Taxonomy" id="179676"/>
    <lineage>
        <taxon>Eukaryota</taxon>
        <taxon>Metazoa</taxon>
        <taxon>Ecdysozoa</taxon>
        <taxon>Arthropoda</taxon>
        <taxon>Hexapoda</taxon>
        <taxon>Insecta</taxon>
        <taxon>Pterygota</taxon>
        <taxon>Neoptera</taxon>
        <taxon>Endopterygota</taxon>
        <taxon>Diptera</taxon>
        <taxon>Nematocera</taxon>
        <taxon>Chironomoidea</taxon>
        <taxon>Ceratopogonidae</taxon>
        <taxon>Ceratopogoninae</taxon>
        <taxon>Culicoides</taxon>
        <taxon>Monoculicoides</taxon>
    </lineage>
</organism>
<dbReference type="EMBL" id="UFQT01000035">
    <property type="protein sequence ID" value="SSX18312.1"/>
    <property type="molecule type" value="Genomic_DNA"/>
</dbReference>
<dbReference type="SUPFAM" id="SSF81296">
    <property type="entry name" value="E set domains"/>
    <property type="match status" value="1"/>
</dbReference>
<feature type="compositionally biased region" description="Polar residues" evidence="10">
    <location>
        <begin position="485"/>
        <end position="504"/>
    </location>
</feature>
<dbReference type="PROSITE" id="PS51437">
    <property type="entry name" value="CG_1"/>
    <property type="match status" value="1"/>
</dbReference>
<dbReference type="PANTHER" id="PTHR23335">
    <property type="entry name" value="CALMODULIN-BINDING TRANSCRIPTION ACTIVATOR CAMTA"/>
    <property type="match status" value="1"/>
</dbReference>
<dbReference type="InterPro" id="IPR014756">
    <property type="entry name" value="Ig_E-set"/>
</dbReference>
<dbReference type="SMART" id="SM00015">
    <property type="entry name" value="IQ"/>
    <property type="match status" value="3"/>
</dbReference>
<dbReference type="InterPro" id="IPR002110">
    <property type="entry name" value="Ankyrin_rpt"/>
</dbReference>
<dbReference type="SUPFAM" id="SSF52540">
    <property type="entry name" value="P-loop containing nucleoside triphosphate hydrolases"/>
    <property type="match status" value="1"/>
</dbReference>
<accession>A0A336LJX6</accession>
<proteinExistence type="inferred from homology"/>
<keyword evidence="3" id="KW-0677">Repeat</keyword>
<dbReference type="PROSITE" id="PS50096">
    <property type="entry name" value="IQ"/>
    <property type="match status" value="3"/>
</dbReference>
<feature type="compositionally biased region" description="Polar residues" evidence="10">
    <location>
        <begin position="1313"/>
        <end position="1327"/>
    </location>
</feature>
<dbReference type="SMART" id="SM01076">
    <property type="entry name" value="CG-1"/>
    <property type="match status" value="1"/>
</dbReference>
<keyword evidence="7" id="KW-0804">Transcription</keyword>
<dbReference type="Pfam" id="PF00612">
    <property type="entry name" value="IQ"/>
    <property type="match status" value="1"/>
</dbReference>
<evidence type="ECO:0000256" key="7">
    <source>
        <dbReference type="ARBA" id="ARBA00023163"/>
    </source>
</evidence>
<dbReference type="Pfam" id="PF03859">
    <property type="entry name" value="CG-1"/>
    <property type="match status" value="1"/>
</dbReference>
<name>A0A336LJX6_CULSO</name>
<dbReference type="InterPro" id="IPR027417">
    <property type="entry name" value="P-loop_NTPase"/>
</dbReference>
<feature type="compositionally biased region" description="Low complexity" evidence="10">
    <location>
        <begin position="437"/>
        <end position="463"/>
    </location>
</feature>
<dbReference type="InterPro" id="IPR013783">
    <property type="entry name" value="Ig-like_fold"/>
</dbReference>
<keyword evidence="5" id="KW-0040">ANK repeat</keyword>
<evidence type="ECO:0000256" key="2">
    <source>
        <dbReference type="ARBA" id="ARBA00008267"/>
    </source>
</evidence>
<dbReference type="CDD" id="cd00102">
    <property type="entry name" value="IPT"/>
    <property type="match status" value="1"/>
</dbReference>
<dbReference type="SMART" id="SM00248">
    <property type="entry name" value="ANK"/>
    <property type="match status" value="2"/>
</dbReference>
<gene>
    <name evidence="12" type="primary">CSON009145</name>
</gene>
<keyword evidence="8" id="KW-0539">Nucleus</keyword>
<dbReference type="PANTHER" id="PTHR23335:SF1">
    <property type="entry name" value="CALMODULIN-BINDING TRANSCRIPTION ACTIVATOR, ISOFORM F"/>
    <property type="match status" value="1"/>
</dbReference>
<evidence type="ECO:0000256" key="4">
    <source>
        <dbReference type="ARBA" id="ARBA00023015"/>
    </source>
</evidence>
<feature type="compositionally biased region" description="Low complexity" evidence="10">
    <location>
        <begin position="1554"/>
        <end position="1572"/>
    </location>
</feature>
<feature type="region of interest" description="Disordered" evidence="10">
    <location>
        <begin position="1453"/>
        <end position="1507"/>
    </location>
</feature>
<dbReference type="SUPFAM" id="SSF48403">
    <property type="entry name" value="Ankyrin repeat"/>
    <property type="match status" value="1"/>
</dbReference>
<evidence type="ECO:0000256" key="10">
    <source>
        <dbReference type="SAM" id="MobiDB-lite"/>
    </source>
</evidence>
<dbReference type="Pfam" id="PF01833">
    <property type="entry name" value="TIG"/>
    <property type="match status" value="1"/>
</dbReference>
<evidence type="ECO:0000256" key="3">
    <source>
        <dbReference type="ARBA" id="ARBA00022737"/>
    </source>
</evidence>
<dbReference type="VEuPathDB" id="VectorBase:CSON009145"/>
<keyword evidence="4" id="KW-0805">Transcription regulation</keyword>
<feature type="region of interest" description="Disordered" evidence="10">
    <location>
        <begin position="385"/>
        <end position="542"/>
    </location>
</feature>
<evidence type="ECO:0000256" key="8">
    <source>
        <dbReference type="ARBA" id="ARBA00023242"/>
    </source>
</evidence>
<dbReference type="GO" id="GO:0005634">
    <property type="term" value="C:nucleus"/>
    <property type="evidence" value="ECO:0007669"/>
    <property type="project" value="UniProtKB-SubCell"/>
</dbReference>
<comment type="similarity">
    <text evidence="2">Belongs to the CAMTA family.</text>
</comment>
<sequence length="1581" mass="177779">MANYRHQLAAHQQARNSYYGQGVPPSSINQMPPHNLMYQQQQQPHQQNHNSYMNSGVTNGHHHLASHQNPYSHMTMGPNVGQTAHHMLTRHYMNQHHQHAATNSLMNRHHHAINMSTANVPLNASKPKSGSMLLYSRKKVRYRRDGYCWKKRKDGKTTREDHMKLKVQGTECIYGCYVHSAILPTFHRRCYWLLQNPDIVLVHYLNVPYPDDNKMAVITPNLALWGDKKEWTKEELVSQLKPMFFSEDEPDTSNDIEISTAETVEAIVSQLMEKQRMARQAALVKQLECGCPDSTCADGKSCSHPMRRITSRTPETKRQENNNQVSSTTPNILVGSRLYPKWIERRQRDQMIDNTRLQKYDTNSLHFQIVPTTSQNHPSLMRQTYQQSHSQLSQQQQTHIPPPLSLQQQQQQIHTNQKIASHQSNLNRANGTTNNGIQIIRPTNQTNNITNNNNNNEINLNNEENNHQQHHSHQHQQQSMEEDTNQSTTNSTAFNNRITTQQQLNGNNNNNGNSNNNSSNSNGSTNGSNNSNNGSAPPLVLNLSQLQSSPGNLLILNNQQSNYVCHQSPDDSSHNSDKNTIIEFTVPKEETMMDSNEKYQDQYETSMSYNSTAQNSPMKHSVHSQMKEGSHDVPYFTETLDLSQEDIQKTLSANMPGTRSGTEGSEDTNEINPMDFIESCETQGHEDDVFVNLDAFDMLVEFPELHEFHGHSGAHQGHETKYLTNNGNSGLTEGTSTITDYSPEWAYPEGGVKVLVTGPWDVNTAYTVLFDNFPVPTTLVQSGVLRCYCPAHEVGVATMQVSSQGFVISNSVNFEYKSPPKTEVKVEAGSSEVMYKFSLLNRLETIDEKLQIKLEPNDGSADEATLFKQPNFEERLVSYCQKLTQRTWRSGTPTPWSVSHKGMTLLHLAAALGYSRLVCTMLTWRADNSSMILEAEIDALSQDEDGFTPLMWACAKGHVDVAAILYRYNHNALNVKNNLNQSPVEVAEINKHSNIVQELEKLEQERLKPVENIPSVKEQNIEQNVFNPSSSYQDQTRLSPPVQTNDGKDLSKCSSPGSLDNRSHDGVFLRPGAVASSQSPPGARLSKRSSIDSGINMDVRTPVTRSGKPIKDSLRRYYIMDRSMSLPISSNSPQSMSGYDSSENYESPLNMTASNSGSLLSPLRKMDFALCETAADSSPIAENDDSLDDDDETNSQQNTEIGNNLVGQMLCKIRNLLHINKWFQFSGESDAKVLTLAEQIIAAMPDRIKNESEEVMSLGSPLPDTLSSDVSTMGMLGDSFIEPLLDTQFDQEFNFEFSDHNYRYHDVGTPCSSLSPASSGPLQSPASYSVPPDPPMCSPSPPPTTQDFTEFLQASNSTPKPFEADFSNLTLTDKEQRELYEAAKCIQKAYRSYKGRKKLEEQDKERSAAVVIQNYYRRYKQYAYYRQMTHAAVVIQNGYRSYCENKRFKKSQNQLHASTSGQEQPPSTLGGYYRSYRNDSMSSGNSKEQSPSGPLKRTYSQRTQNQAARKIQQFMRQSKNNLWDEHIAKLTAERTSRKREACAPTSSGVPSKLSVSRSTRSSSTAVGSGNSSLTTRSKMQP</sequence>
<dbReference type="InterPro" id="IPR005559">
    <property type="entry name" value="CG-1_dom"/>
</dbReference>
<dbReference type="InterPro" id="IPR036770">
    <property type="entry name" value="Ankyrin_rpt-contain_sf"/>
</dbReference>
<feature type="compositionally biased region" description="Polar residues" evidence="10">
    <location>
        <begin position="1453"/>
        <end position="1467"/>
    </location>
</feature>
<comment type="subcellular location">
    <subcellularLocation>
        <location evidence="1">Nucleus</location>
    </subcellularLocation>
</comment>
<feature type="region of interest" description="Disordered" evidence="10">
    <location>
        <begin position="1011"/>
        <end position="1108"/>
    </location>
</feature>
<evidence type="ECO:0000313" key="12">
    <source>
        <dbReference type="EMBL" id="SSX18312.1"/>
    </source>
</evidence>
<feature type="region of interest" description="Disordered" evidence="10">
    <location>
        <begin position="1313"/>
        <end position="1342"/>
    </location>
</feature>
<dbReference type="InterPro" id="IPR002909">
    <property type="entry name" value="IPT_dom"/>
</dbReference>
<dbReference type="Gene3D" id="1.20.5.190">
    <property type="match status" value="1"/>
</dbReference>
<evidence type="ECO:0000256" key="1">
    <source>
        <dbReference type="ARBA" id="ARBA00004123"/>
    </source>
</evidence>
<feature type="compositionally biased region" description="Polar residues" evidence="10">
    <location>
        <begin position="1478"/>
        <end position="1507"/>
    </location>
</feature>
<dbReference type="InterPro" id="IPR000048">
    <property type="entry name" value="IQ_motif_EF-hand-BS"/>
</dbReference>
<feature type="region of interest" description="Disordered" evidence="10">
    <location>
        <begin position="1179"/>
        <end position="1201"/>
    </location>
</feature>
<feature type="compositionally biased region" description="Basic and acidic residues" evidence="10">
    <location>
        <begin position="1532"/>
        <end position="1541"/>
    </location>
</feature>
<protein>
    <submittedName>
        <fullName evidence="12">CSON009145 protein</fullName>
    </submittedName>
</protein>
<feature type="compositionally biased region" description="Low complexity" evidence="10">
    <location>
        <begin position="505"/>
        <end position="535"/>
    </location>
</feature>